<comment type="subcellular location">
    <subcellularLocation>
        <location evidence="1">Membrane</location>
        <topology evidence="1">Multi-pass membrane protein</topology>
    </subcellularLocation>
</comment>
<organism evidence="7 8">
    <name type="scientific">Phocaeicola barnesiae</name>
    <dbReference type="NCBI Taxonomy" id="376804"/>
    <lineage>
        <taxon>Bacteria</taxon>
        <taxon>Pseudomonadati</taxon>
        <taxon>Bacteroidota</taxon>
        <taxon>Bacteroidia</taxon>
        <taxon>Bacteroidales</taxon>
        <taxon>Bacteroidaceae</taxon>
        <taxon>Phocaeicola</taxon>
    </lineage>
</organism>
<feature type="transmembrane region" description="Helical" evidence="6">
    <location>
        <begin position="246"/>
        <end position="267"/>
    </location>
</feature>
<dbReference type="Pfam" id="PF01594">
    <property type="entry name" value="AI-2E_transport"/>
    <property type="match status" value="1"/>
</dbReference>
<feature type="transmembrane region" description="Helical" evidence="6">
    <location>
        <begin position="218"/>
        <end position="239"/>
    </location>
</feature>
<comment type="similarity">
    <text evidence="2">Belongs to the autoinducer-2 exporter (AI-2E) (TC 2.A.86) family.</text>
</comment>
<gene>
    <name evidence="7" type="ORF">NW209_11730</name>
</gene>
<evidence type="ECO:0000256" key="1">
    <source>
        <dbReference type="ARBA" id="ARBA00004141"/>
    </source>
</evidence>
<dbReference type="GO" id="GO:0016020">
    <property type="term" value="C:membrane"/>
    <property type="evidence" value="ECO:0007669"/>
    <property type="project" value="UniProtKB-SubCell"/>
</dbReference>
<dbReference type="Proteomes" id="UP001204579">
    <property type="component" value="Unassembled WGS sequence"/>
</dbReference>
<feature type="transmembrane region" description="Helical" evidence="6">
    <location>
        <begin position="287"/>
        <end position="320"/>
    </location>
</feature>
<feature type="transmembrane region" description="Helical" evidence="6">
    <location>
        <begin position="141"/>
        <end position="157"/>
    </location>
</feature>
<evidence type="ECO:0000313" key="8">
    <source>
        <dbReference type="Proteomes" id="UP001204579"/>
    </source>
</evidence>
<dbReference type="EMBL" id="JANRHJ010000013">
    <property type="protein sequence ID" value="MCR8874672.1"/>
    <property type="molecule type" value="Genomic_DNA"/>
</dbReference>
<dbReference type="InterPro" id="IPR002549">
    <property type="entry name" value="AI-2E-like"/>
</dbReference>
<evidence type="ECO:0000256" key="4">
    <source>
        <dbReference type="ARBA" id="ARBA00022989"/>
    </source>
</evidence>
<evidence type="ECO:0000313" key="7">
    <source>
        <dbReference type="EMBL" id="MCR8874672.1"/>
    </source>
</evidence>
<keyword evidence="5 6" id="KW-0472">Membrane</keyword>
<accession>A0AAW5N8A0</accession>
<comment type="caution">
    <text evidence="7">The sequence shown here is derived from an EMBL/GenBank/DDBJ whole genome shotgun (WGS) entry which is preliminary data.</text>
</comment>
<evidence type="ECO:0000256" key="6">
    <source>
        <dbReference type="SAM" id="Phobius"/>
    </source>
</evidence>
<protein>
    <submittedName>
        <fullName evidence="7">AI-2E family transporter</fullName>
    </submittedName>
</protein>
<reference evidence="7 8" key="1">
    <citation type="submission" date="2022-08" db="EMBL/GenBank/DDBJ databases">
        <authorList>
            <person name="Zeman M."/>
            <person name="Kubasova T."/>
        </authorList>
    </citation>
    <scope>NUCLEOTIDE SEQUENCE [LARGE SCALE GENOMIC DNA]</scope>
    <source>
        <strain evidence="7 8">ET62</strain>
    </source>
</reference>
<dbReference type="PANTHER" id="PTHR21716">
    <property type="entry name" value="TRANSMEMBRANE PROTEIN"/>
    <property type="match status" value="1"/>
</dbReference>
<feature type="transmembrane region" description="Helical" evidence="6">
    <location>
        <begin position="28"/>
        <end position="46"/>
    </location>
</feature>
<name>A0AAW5N8A0_9BACT</name>
<sequence>MKEQYWKYSLILLIVGLGILLFQQAQPFMNGILGGFTLFLLVRNWTYRLKAKMKPAPAVWLVTITTTLFFLIPLSFLVWVLIDQLSGLHLDAKSLVAPAKQAAQIVKDRTGFDVFSENSVSFMVSHLSSFGQQVMSGVSDFFVNLCVAIMLLFFLLYEGKSLEEYISTILPFKEKDKKEVLDKIQVIVRSNAIGIPLLAAIQGIISLGGYWLCDAPNPVFSAMLTAFASIIPLVGTALVWVPISIYFLLTGNWVSALILLGYGGIVISQCDNLIRFMLQKKMANIHPLITIFGVVAGLPIFGFMGIIFGPLMVSLFLLFLDMFRKEYLLPNQEGSVSSTETGKE</sequence>
<evidence type="ECO:0000256" key="2">
    <source>
        <dbReference type="ARBA" id="ARBA00009773"/>
    </source>
</evidence>
<dbReference type="AlphaFoldDB" id="A0AAW5N8A0"/>
<dbReference type="GeneID" id="82442170"/>
<keyword evidence="3 6" id="KW-0812">Transmembrane</keyword>
<feature type="transmembrane region" description="Helical" evidence="6">
    <location>
        <begin position="5"/>
        <end position="22"/>
    </location>
</feature>
<dbReference type="RefSeq" id="WP_018709629.1">
    <property type="nucleotide sequence ID" value="NZ_CALULB010000009.1"/>
</dbReference>
<feature type="transmembrane region" description="Helical" evidence="6">
    <location>
        <begin position="58"/>
        <end position="82"/>
    </location>
</feature>
<feature type="transmembrane region" description="Helical" evidence="6">
    <location>
        <begin position="193"/>
        <end position="212"/>
    </location>
</feature>
<dbReference type="PANTHER" id="PTHR21716:SF4">
    <property type="entry name" value="TRANSMEMBRANE PROTEIN 245"/>
    <property type="match status" value="1"/>
</dbReference>
<proteinExistence type="inferred from homology"/>
<evidence type="ECO:0000256" key="5">
    <source>
        <dbReference type="ARBA" id="ARBA00023136"/>
    </source>
</evidence>
<keyword evidence="4 6" id="KW-1133">Transmembrane helix</keyword>
<evidence type="ECO:0000256" key="3">
    <source>
        <dbReference type="ARBA" id="ARBA00022692"/>
    </source>
</evidence>
<keyword evidence="8" id="KW-1185">Reference proteome</keyword>